<feature type="compositionally biased region" description="Polar residues" evidence="8">
    <location>
        <begin position="69"/>
        <end position="79"/>
    </location>
</feature>
<dbReference type="SUPFAM" id="SSF81324">
    <property type="entry name" value="Voltage-gated potassium channels"/>
    <property type="match status" value="1"/>
</dbReference>
<evidence type="ECO:0000313" key="13">
    <source>
        <dbReference type="Proteomes" id="UP001153636"/>
    </source>
</evidence>
<dbReference type="Proteomes" id="UP001153636">
    <property type="component" value="Chromosome 4"/>
</dbReference>
<keyword evidence="4 9" id="KW-1133">Transmembrane helix</keyword>
<feature type="transmembrane region" description="Helical" evidence="9">
    <location>
        <begin position="205"/>
        <end position="225"/>
    </location>
</feature>
<evidence type="ECO:0000256" key="6">
    <source>
        <dbReference type="ARBA" id="ARBA00023136"/>
    </source>
</evidence>
<dbReference type="GO" id="GO:0030322">
    <property type="term" value="P:stabilization of membrane potential"/>
    <property type="evidence" value="ECO:0007669"/>
    <property type="project" value="TreeGrafter"/>
</dbReference>
<evidence type="ECO:0000256" key="7">
    <source>
        <dbReference type="ARBA" id="ARBA00023303"/>
    </source>
</evidence>
<organism evidence="12 13">
    <name type="scientific">Psylliodes chrysocephalus</name>
    <dbReference type="NCBI Taxonomy" id="3402493"/>
    <lineage>
        <taxon>Eukaryota</taxon>
        <taxon>Metazoa</taxon>
        <taxon>Ecdysozoa</taxon>
        <taxon>Arthropoda</taxon>
        <taxon>Hexapoda</taxon>
        <taxon>Insecta</taxon>
        <taxon>Pterygota</taxon>
        <taxon>Neoptera</taxon>
        <taxon>Endopterygota</taxon>
        <taxon>Coleoptera</taxon>
        <taxon>Polyphaga</taxon>
        <taxon>Cucujiformia</taxon>
        <taxon>Chrysomeloidea</taxon>
        <taxon>Chrysomelidae</taxon>
        <taxon>Galerucinae</taxon>
        <taxon>Alticini</taxon>
        <taxon>Psylliodes</taxon>
    </lineage>
</organism>
<dbReference type="PANTHER" id="PTHR11003">
    <property type="entry name" value="POTASSIUM CHANNEL, SUBFAMILY K"/>
    <property type="match status" value="1"/>
</dbReference>
<dbReference type="EMBL" id="OV651816">
    <property type="protein sequence ID" value="CAH1110007.1"/>
    <property type="molecule type" value="Genomic_DNA"/>
</dbReference>
<evidence type="ECO:0000256" key="5">
    <source>
        <dbReference type="ARBA" id="ARBA00023065"/>
    </source>
</evidence>
<sequence>MIYAIVGVPLMLVLLSALGSLLASGARKSYSKLCCQTNSTIVKSPSVGYHKAPSSPPGKQYCKSHEDSASIQTSSVHNTPNHVNFRSNHHTQYIEQAEIQKRSLLATVRASHTRGRCRQGQVRQTLAETPIPVCPTHSHHAVPLRNMNSSIIGIAVTSDLEEAEDPDDSDQIICTHDTPSRMPLIWRTPEHERVSAPSLPSSPSVPALLVLVIFVTYICAGAFAFSTTSSRSFLDAIYFCFIALSTIGIGDSLPQTTDFHAQMQLLACCVYIFIGLIVVAMCFSLVQEEVMFKCRQIANALGLIKN</sequence>
<keyword evidence="6 9" id="KW-0472">Membrane</keyword>
<evidence type="ECO:0000256" key="9">
    <source>
        <dbReference type="SAM" id="Phobius"/>
    </source>
</evidence>
<feature type="region of interest" description="Disordered" evidence="8">
    <location>
        <begin position="46"/>
        <end position="79"/>
    </location>
</feature>
<keyword evidence="2" id="KW-0813">Transport</keyword>
<dbReference type="PANTHER" id="PTHR11003:SF352">
    <property type="entry name" value="BCDNA.GH04802-RELATED"/>
    <property type="match status" value="1"/>
</dbReference>
<evidence type="ECO:0000256" key="1">
    <source>
        <dbReference type="ARBA" id="ARBA00004141"/>
    </source>
</evidence>
<protein>
    <recommendedName>
        <fullName evidence="11">Potassium channel domain-containing protein</fullName>
    </recommendedName>
</protein>
<evidence type="ECO:0000259" key="11">
    <source>
        <dbReference type="Pfam" id="PF07885"/>
    </source>
</evidence>
<dbReference type="InterPro" id="IPR013099">
    <property type="entry name" value="K_chnl_dom"/>
</dbReference>
<dbReference type="OrthoDB" id="297496at2759"/>
<evidence type="ECO:0000256" key="2">
    <source>
        <dbReference type="ARBA" id="ARBA00022448"/>
    </source>
</evidence>
<comment type="subcellular location">
    <subcellularLocation>
        <location evidence="1">Membrane</location>
        <topology evidence="1">Multi-pass membrane protein</topology>
    </subcellularLocation>
</comment>
<proteinExistence type="predicted"/>
<feature type="transmembrane region" description="Helical" evidence="9">
    <location>
        <begin position="262"/>
        <end position="286"/>
    </location>
</feature>
<reference evidence="12" key="1">
    <citation type="submission" date="2022-01" db="EMBL/GenBank/DDBJ databases">
        <authorList>
            <person name="King R."/>
        </authorList>
    </citation>
    <scope>NUCLEOTIDE SEQUENCE</scope>
</reference>
<keyword evidence="10" id="KW-0732">Signal</keyword>
<keyword evidence="5" id="KW-0406">Ion transport</keyword>
<dbReference type="InterPro" id="IPR003280">
    <property type="entry name" value="2pore_dom_K_chnl"/>
</dbReference>
<evidence type="ECO:0000313" key="12">
    <source>
        <dbReference type="EMBL" id="CAH1110007.1"/>
    </source>
</evidence>
<dbReference type="AlphaFoldDB" id="A0A9P0CV58"/>
<dbReference type="GO" id="GO:0005886">
    <property type="term" value="C:plasma membrane"/>
    <property type="evidence" value="ECO:0007669"/>
    <property type="project" value="TreeGrafter"/>
</dbReference>
<gene>
    <name evidence="12" type="ORF">PSYICH_LOCUS9750</name>
</gene>
<keyword evidence="13" id="KW-1185">Reference proteome</keyword>
<evidence type="ECO:0000256" key="8">
    <source>
        <dbReference type="SAM" id="MobiDB-lite"/>
    </source>
</evidence>
<evidence type="ECO:0000256" key="3">
    <source>
        <dbReference type="ARBA" id="ARBA00022692"/>
    </source>
</evidence>
<dbReference type="Gene3D" id="1.10.287.70">
    <property type="match status" value="1"/>
</dbReference>
<keyword evidence="3 9" id="KW-0812">Transmembrane</keyword>
<feature type="signal peptide" evidence="10">
    <location>
        <begin position="1"/>
        <end position="23"/>
    </location>
</feature>
<keyword evidence="7" id="KW-0407">Ion channel</keyword>
<feature type="chain" id="PRO_5040164143" description="Potassium channel domain-containing protein" evidence="10">
    <location>
        <begin position="24"/>
        <end position="306"/>
    </location>
</feature>
<dbReference type="Pfam" id="PF07885">
    <property type="entry name" value="Ion_trans_2"/>
    <property type="match status" value="1"/>
</dbReference>
<evidence type="ECO:0000256" key="10">
    <source>
        <dbReference type="SAM" id="SignalP"/>
    </source>
</evidence>
<dbReference type="GO" id="GO:0015271">
    <property type="term" value="F:outward rectifier potassium channel activity"/>
    <property type="evidence" value="ECO:0007669"/>
    <property type="project" value="TreeGrafter"/>
</dbReference>
<name>A0A9P0CV58_9CUCU</name>
<feature type="transmembrane region" description="Helical" evidence="9">
    <location>
        <begin position="232"/>
        <end position="250"/>
    </location>
</feature>
<accession>A0A9P0CV58</accession>
<dbReference type="GO" id="GO:0022841">
    <property type="term" value="F:potassium ion leak channel activity"/>
    <property type="evidence" value="ECO:0007669"/>
    <property type="project" value="TreeGrafter"/>
</dbReference>
<feature type="domain" description="Potassium channel" evidence="11">
    <location>
        <begin position="213"/>
        <end position="289"/>
    </location>
</feature>
<evidence type="ECO:0000256" key="4">
    <source>
        <dbReference type="ARBA" id="ARBA00022989"/>
    </source>
</evidence>